<feature type="region of interest" description="Disordered" evidence="5">
    <location>
        <begin position="1"/>
        <end position="40"/>
    </location>
</feature>
<dbReference type="PANTHER" id="PTHR13408">
    <property type="entry name" value="DNA-DIRECTED RNA POLYMERASE III"/>
    <property type="match status" value="1"/>
</dbReference>
<keyword evidence="3" id="KW-0804">Transcription</keyword>
<evidence type="ECO:0000256" key="5">
    <source>
        <dbReference type="SAM" id="MobiDB-lite"/>
    </source>
</evidence>
<reference evidence="6" key="1">
    <citation type="journal article" date="2021" name="Nat. Commun.">
        <title>Genomic analyses provide insights into spinach domestication and the genetic basis of agronomic traits.</title>
        <authorList>
            <person name="Cai X."/>
            <person name="Sun X."/>
            <person name="Xu C."/>
            <person name="Sun H."/>
            <person name="Wang X."/>
            <person name="Ge C."/>
            <person name="Zhang Z."/>
            <person name="Wang Q."/>
            <person name="Fei Z."/>
            <person name="Jiao C."/>
            <person name="Wang Q."/>
        </authorList>
    </citation>
    <scope>NUCLEOTIDE SEQUENCE [LARGE SCALE GENOMIC DNA]</scope>
    <source>
        <strain evidence="6">cv. Varoflay</strain>
    </source>
</reference>
<dbReference type="RefSeq" id="XP_056692455.1">
    <property type="nucleotide sequence ID" value="XM_056836477.1"/>
</dbReference>
<evidence type="ECO:0000256" key="1">
    <source>
        <dbReference type="ARBA" id="ARBA00004123"/>
    </source>
</evidence>
<keyword evidence="6" id="KW-1185">Reference proteome</keyword>
<evidence type="ECO:0000256" key="3">
    <source>
        <dbReference type="ARBA" id="ARBA00023163"/>
    </source>
</evidence>
<comment type="subcellular location">
    <subcellularLocation>
        <location evidence="1">Nucleus</location>
    </subcellularLocation>
</comment>
<sequence>MDPASFDQKPRVPRKVRFQPKAPVRKPSKAAVAKTEVADDAEAAQKKELMRRFQDGLEAKPKFEKKTERVQRVAFGYGSSIPGTQFSASNGNNSWRQDKAHSNLRENKEYKEPWNYYSYYPVTLPLRRPYSGNPDILNDEEFGQLSTFDESTSNPAMELGLMGEAPEPRMMFLQLPTTIPMTKRNSAAAGQESTSSSKPPSGSNPPVEKAAGLKELQAGVMGKMLVYRSGAVKLKLGDTLYDVSLGSDCAFAQDVVAINAVDKHFSVVGELNKRAILTPDVDSILDSFADLG</sequence>
<evidence type="ECO:0000313" key="6">
    <source>
        <dbReference type="Proteomes" id="UP000813463"/>
    </source>
</evidence>
<organism evidence="6 7">
    <name type="scientific">Spinacia oleracea</name>
    <name type="common">Spinach</name>
    <dbReference type="NCBI Taxonomy" id="3562"/>
    <lineage>
        <taxon>Eukaryota</taxon>
        <taxon>Viridiplantae</taxon>
        <taxon>Streptophyta</taxon>
        <taxon>Embryophyta</taxon>
        <taxon>Tracheophyta</taxon>
        <taxon>Spermatophyta</taxon>
        <taxon>Magnoliopsida</taxon>
        <taxon>eudicotyledons</taxon>
        <taxon>Gunneridae</taxon>
        <taxon>Pentapetalae</taxon>
        <taxon>Caryophyllales</taxon>
        <taxon>Chenopodiaceae</taxon>
        <taxon>Chenopodioideae</taxon>
        <taxon>Anserineae</taxon>
        <taxon>Spinacia</taxon>
    </lineage>
</organism>
<dbReference type="PANTHER" id="PTHR13408:SF0">
    <property type="entry name" value="DNA-DIRECTED RNA POLYMERASE III SUBUNIT RPC4"/>
    <property type="match status" value="1"/>
</dbReference>
<protein>
    <recommendedName>
        <fullName evidence="8">DNA-directed RNA polymerase III subunit RPC4</fullName>
    </recommendedName>
</protein>
<evidence type="ECO:0000256" key="2">
    <source>
        <dbReference type="ARBA" id="ARBA00022478"/>
    </source>
</evidence>
<dbReference type="Proteomes" id="UP000813463">
    <property type="component" value="Chromosome 2"/>
</dbReference>
<dbReference type="InterPro" id="IPR007811">
    <property type="entry name" value="RPC4"/>
</dbReference>
<proteinExistence type="predicted"/>
<evidence type="ECO:0000313" key="7">
    <source>
        <dbReference type="RefSeq" id="XP_056692455.1"/>
    </source>
</evidence>
<evidence type="ECO:0000256" key="4">
    <source>
        <dbReference type="ARBA" id="ARBA00023242"/>
    </source>
</evidence>
<reference evidence="7" key="2">
    <citation type="submission" date="2025-08" db="UniProtKB">
        <authorList>
            <consortium name="RefSeq"/>
        </authorList>
    </citation>
    <scope>IDENTIFICATION</scope>
    <source>
        <tissue evidence="7">Leaf</tissue>
    </source>
</reference>
<evidence type="ECO:0008006" key="8">
    <source>
        <dbReference type="Google" id="ProtNLM"/>
    </source>
</evidence>
<keyword evidence="2" id="KW-0240">DNA-directed RNA polymerase</keyword>
<accession>A0ABM3RA19</accession>
<feature type="region of interest" description="Disordered" evidence="5">
    <location>
        <begin position="184"/>
        <end position="208"/>
    </location>
</feature>
<name>A0ABM3RA19_SPIOL</name>
<feature type="compositionally biased region" description="Basic residues" evidence="5">
    <location>
        <begin position="11"/>
        <end position="28"/>
    </location>
</feature>
<dbReference type="Pfam" id="PF05132">
    <property type="entry name" value="RNA_pol_Rpc4"/>
    <property type="match status" value="1"/>
</dbReference>
<gene>
    <name evidence="7" type="primary">LOC110803508</name>
</gene>
<keyword evidence="4" id="KW-0539">Nucleus</keyword>
<feature type="compositionally biased region" description="Low complexity" evidence="5">
    <location>
        <begin position="193"/>
        <end position="206"/>
    </location>
</feature>
<dbReference type="GeneID" id="110803508"/>